<dbReference type="AlphaFoldDB" id="A0AAV7TTU2"/>
<evidence type="ECO:0000313" key="1">
    <source>
        <dbReference type="EMBL" id="KAJ1179878.1"/>
    </source>
</evidence>
<gene>
    <name evidence="1" type="ORF">NDU88_005110</name>
</gene>
<accession>A0AAV7TTU2</accession>
<proteinExistence type="predicted"/>
<name>A0AAV7TTU2_PLEWA</name>
<protein>
    <submittedName>
        <fullName evidence="1">Uncharacterized protein</fullName>
    </submittedName>
</protein>
<organism evidence="1 2">
    <name type="scientific">Pleurodeles waltl</name>
    <name type="common">Iberian ribbed newt</name>
    <dbReference type="NCBI Taxonomy" id="8319"/>
    <lineage>
        <taxon>Eukaryota</taxon>
        <taxon>Metazoa</taxon>
        <taxon>Chordata</taxon>
        <taxon>Craniata</taxon>
        <taxon>Vertebrata</taxon>
        <taxon>Euteleostomi</taxon>
        <taxon>Amphibia</taxon>
        <taxon>Batrachia</taxon>
        <taxon>Caudata</taxon>
        <taxon>Salamandroidea</taxon>
        <taxon>Salamandridae</taxon>
        <taxon>Pleurodelinae</taxon>
        <taxon>Pleurodeles</taxon>
    </lineage>
</organism>
<keyword evidence="2" id="KW-1185">Reference proteome</keyword>
<evidence type="ECO:0000313" key="2">
    <source>
        <dbReference type="Proteomes" id="UP001066276"/>
    </source>
</evidence>
<reference evidence="1" key="1">
    <citation type="journal article" date="2022" name="bioRxiv">
        <title>Sequencing and chromosome-scale assembly of the giantPleurodeles waltlgenome.</title>
        <authorList>
            <person name="Brown T."/>
            <person name="Elewa A."/>
            <person name="Iarovenko S."/>
            <person name="Subramanian E."/>
            <person name="Araus A.J."/>
            <person name="Petzold A."/>
            <person name="Susuki M."/>
            <person name="Suzuki K.-i.T."/>
            <person name="Hayashi T."/>
            <person name="Toyoda A."/>
            <person name="Oliveira C."/>
            <person name="Osipova E."/>
            <person name="Leigh N.D."/>
            <person name="Simon A."/>
            <person name="Yun M.H."/>
        </authorList>
    </citation>
    <scope>NUCLEOTIDE SEQUENCE</scope>
    <source>
        <strain evidence="1">20211129_DDA</strain>
        <tissue evidence="1">Liver</tissue>
    </source>
</reference>
<comment type="caution">
    <text evidence="1">The sequence shown here is derived from an EMBL/GenBank/DDBJ whole genome shotgun (WGS) entry which is preliminary data.</text>
</comment>
<dbReference type="EMBL" id="JANPWB010000006">
    <property type="protein sequence ID" value="KAJ1179878.1"/>
    <property type="molecule type" value="Genomic_DNA"/>
</dbReference>
<dbReference type="Proteomes" id="UP001066276">
    <property type="component" value="Chromosome 3_2"/>
</dbReference>
<sequence>MVPQCGFYPVEGLDYGPHSGTDVPEFIAEPLVAFLLLCLDLGEPGQYRRHRLLGVVVCSHDGVYCAFSQIFVVVGVCGAAVCTANGIPRLKDRRVDSWVRMAWACLCWRGGGGLVISSLSLPADEAAFRGCRVFGGFTVGGQNDRGGLPQLRR</sequence>